<proteinExistence type="predicted"/>
<organism evidence="5 6">
    <name type="scientific">Daucus carota subsp. sativus</name>
    <name type="common">Carrot</name>
    <dbReference type="NCBI Taxonomy" id="79200"/>
    <lineage>
        <taxon>Eukaryota</taxon>
        <taxon>Viridiplantae</taxon>
        <taxon>Streptophyta</taxon>
        <taxon>Embryophyta</taxon>
        <taxon>Tracheophyta</taxon>
        <taxon>Spermatophyta</taxon>
        <taxon>Magnoliopsida</taxon>
        <taxon>eudicotyledons</taxon>
        <taxon>Gunneridae</taxon>
        <taxon>Pentapetalae</taxon>
        <taxon>asterids</taxon>
        <taxon>campanulids</taxon>
        <taxon>Apiales</taxon>
        <taxon>Apiaceae</taxon>
        <taxon>Apioideae</taxon>
        <taxon>Scandiceae</taxon>
        <taxon>Daucinae</taxon>
        <taxon>Daucus</taxon>
        <taxon>Daucus sect. Daucus</taxon>
    </lineage>
</organism>
<evidence type="ECO:0000256" key="2">
    <source>
        <dbReference type="ARBA" id="ARBA00023125"/>
    </source>
</evidence>
<name>A0A164X377_DAUCS</name>
<dbReference type="EMBL" id="CP093348">
    <property type="protein sequence ID" value="WOH07048.1"/>
    <property type="molecule type" value="Genomic_DNA"/>
</dbReference>
<keyword evidence="2" id="KW-0238">DNA-binding</keyword>
<dbReference type="InterPro" id="IPR014476">
    <property type="entry name" value="AHL15-29"/>
</dbReference>
<dbReference type="SUPFAM" id="SSF117856">
    <property type="entry name" value="AF0104/ALDC/Ptd012-like"/>
    <property type="match status" value="1"/>
</dbReference>
<feature type="compositionally biased region" description="Basic residues" evidence="4">
    <location>
        <begin position="132"/>
        <end position="145"/>
    </location>
</feature>
<dbReference type="PANTHER" id="PTHR31100:SF63">
    <property type="entry name" value="AT-HOOK MOTIF NUCLEAR-LOCALIZED PROTEIN"/>
    <property type="match status" value="1"/>
</dbReference>
<gene>
    <name evidence="5" type="ORF">DCAR_0626477</name>
</gene>
<reference evidence="5" key="2">
    <citation type="submission" date="2022-03" db="EMBL/GenBank/DDBJ databases">
        <title>Draft title - Genomic analysis of global carrot germplasm unveils the trajectory of domestication and the origin of high carotenoid orange carrot.</title>
        <authorList>
            <person name="Iorizzo M."/>
            <person name="Ellison S."/>
            <person name="Senalik D."/>
            <person name="Macko-Podgorni A."/>
            <person name="Grzebelus D."/>
            <person name="Bostan H."/>
            <person name="Rolling W."/>
            <person name="Curaba J."/>
            <person name="Simon P."/>
        </authorList>
    </citation>
    <scope>NUCLEOTIDE SEQUENCE</scope>
    <source>
        <tissue evidence="5">Leaf</tissue>
    </source>
</reference>
<dbReference type="GO" id="GO:0005634">
    <property type="term" value="C:nucleus"/>
    <property type="evidence" value="ECO:0007669"/>
    <property type="project" value="TreeGrafter"/>
</dbReference>
<evidence type="ECO:0000256" key="4">
    <source>
        <dbReference type="SAM" id="MobiDB-lite"/>
    </source>
</evidence>
<dbReference type="Proteomes" id="UP000077755">
    <property type="component" value="Chromosome 6"/>
</dbReference>
<dbReference type="Gene3D" id="3.30.1330.80">
    <property type="entry name" value="Hypothetical protein, similar to alpha- acetolactate decarboxylase, domain 2"/>
    <property type="match status" value="1"/>
</dbReference>
<dbReference type="PANTHER" id="PTHR31100">
    <property type="entry name" value="AT-HOOK MOTIF NUCLEAR-LOCALIZED PROTEIN 15"/>
    <property type="match status" value="1"/>
</dbReference>
<dbReference type="GO" id="GO:0003680">
    <property type="term" value="F:minor groove of adenine-thymine-rich DNA binding"/>
    <property type="evidence" value="ECO:0007669"/>
    <property type="project" value="InterPro"/>
</dbReference>
<sequence length="277" mass="28758">MNSKSSFSPSNPVDYTFRPHGPTEETRLYSFSNTKPPMSNSGVDTGIANISNTKNTKLPMSNSGVDTGVASISNTKNTKLPMSNPGVDTGVASISNTKNIKLPMSNPGVDPSIANTSAVGGSAVVRPSGSKPRGRPRGAKNKSHRNVINTAPQITSVVLEIHPGVDMVAWLKQFAQARNASVNVLNGSGMVSQVAYSHVASPHPIMLSETLNLVSLAGLVTPSGICLGSFAATLSRLNGSVFGVRALSLVAMESVVLTVLVSQNTEVITAPSPNHGN</sequence>
<feature type="region of interest" description="Disordered" evidence="4">
    <location>
        <begin position="114"/>
        <end position="145"/>
    </location>
</feature>
<dbReference type="PROSITE" id="PS51742">
    <property type="entry name" value="PPC"/>
    <property type="match status" value="1"/>
</dbReference>
<keyword evidence="3" id="KW-0804">Transcription</keyword>
<accession>A0A164X377</accession>
<keyword evidence="6" id="KW-1185">Reference proteome</keyword>
<dbReference type="AlphaFoldDB" id="A0A164X377"/>
<dbReference type="CDD" id="cd11378">
    <property type="entry name" value="DUF296"/>
    <property type="match status" value="1"/>
</dbReference>
<evidence type="ECO:0000256" key="1">
    <source>
        <dbReference type="ARBA" id="ARBA00023015"/>
    </source>
</evidence>
<evidence type="ECO:0000313" key="6">
    <source>
        <dbReference type="Proteomes" id="UP000077755"/>
    </source>
</evidence>
<reference evidence="5" key="1">
    <citation type="journal article" date="2016" name="Nat. Genet.">
        <title>A high-quality carrot genome assembly provides new insights into carotenoid accumulation and asterid genome evolution.</title>
        <authorList>
            <person name="Iorizzo M."/>
            <person name="Ellison S."/>
            <person name="Senalik D."/>
            <person name="Zeng P."/>
            <person name="Satapoomin P."/>
            <person name="Huang J."/>
            <person name="Bowman M."/>
            <person name="Iovene M."/>
            <person name="Sanseverino W."/>
            <person name="Cavagnaro P."/>
            <person name="Yildiz M."/>
            <person name="Macko-Podgorni A."/>
            <person name="Moranska E."/>
            <person name="Grzebelus E."/>
            <person name="Grzebelus D."/>
            <person name="Ashrafi H."/>
            <person name="Zheng Z."/>
            <person name="Cheng S."/>
            <person name="Spooner D."/>
            <person name="Van Deynze A."/>
            <person name="Simon P."/>
        </authorList>
    </citation>
    <scope>NUCLEOTIDE SEQUENCE</scope>
    <source>
        <tissue evidence="5">Leaf</tissue>
    </source>
</reference>
<evidence type="ECO:0000256" key="3">
    <source>
        <dbReference type="ARBA" id="ARBA00023163"/>
    </source>
</evidence>
<dbReference type="Pfam" id="PF03479">
    <property type="entry name" value="PCC"/>
    <property type="match status" value="1"/>
</dbReference>
<feature type="region of interest" description="Disordered" evidence="4">
    <location>
        <begin position="1"/>
        <end position="26"/>
    </location>
</feature>
<dbReference type="Gramene" id="KZM92635">
    <property type="protein sequence ID" value="KZM92635"/>
    <property type="gene ID" value="DCAR_020000"/>
</dbReference>
<evidence type="ECO:0000313" key="5">
    <source>
        <dbReference type="EMBL" id="WOH07048.1"/>
    </source>
</evidence>
<dbReference type="InterPro" id="IPR005175">
    <property type="entry name" value="PPC_dom"/>
</dbReference>
<protein>
    <submittedName>
        <fullName evidence="5">Uncharacterized protein</fullName>
    </submittedName>
</protein>
<keyword evidence="1" id="KW-0805">Transcription regulation</keyword>
<feature type="compositionally biased region" description="Polar residues" evidence="4">
    <location>
        <begin position="1"/>
        <end position="13"/>
    </location>
</feature>
<dbReference type="GO" id="GO:0003700">
    <property type="term" value="F:DNA-binding transcription factor activity"/>
    <property type="evidence" value="ECO:0007669"/>
    <property type="project" value="TreeGrafter"/>
</dbReference>